<keyword evidence="2" id="KW-1185">Reference proteome</keyword>
<dbReference type="EMBL" id="JAANHZ010000333">
    <property type="protein sequence ID" value="KAG5312176.1"/>
    <property type="molecule type" value="Genomic_DNA"/>
</dbReference>
<organism evidence="1 2">
    <name type="scientific">Acromyrmex insinuator</name>
    <dbReference type="NCBI Taxonomy" id="230686"/>
    <lineage>
        <taxon>Eukaryota</taxon>
        <taxon>Metazoa</taxon>
        <taxon>Ecdysozoa</taxon>
        <taxon>Arthropoda</taxon>
        <taxon>Hexapoda</taxon>
        <taxon>Insecta</taxon>
        <taxon>Pterygota</taxon>
        <taxon>Neoptera</taxon>
        <taxon>Endopterygota</taxon>
        <taxon>Hymenoptera</taxon>
        <taxon>Apocrita</taxon>
        <taxon>Aculeata</taxon>
        <taxon>Formicoidea</taxon>
        <taxon>Formicidae</taxon>
        <taxon>Myrmicinae</taxon>
        <taxon>Acromyrmex</taxon>
    </lineage>
</organism>
<protein>
    <submittedName>
        <fullName evidence="1">SP34 protease</fullName>
    </submittedName>
</protein>
<dbReference type="Proteomes" id="UP000667349">
    <property type="component" value="Unassembled WGS sequence"/>
</dbReference>
<comment type="caution">
    <text evidence="1">The sequence shown here is derived from an EMBL/GenBank/DDBJ whole genome shotgun (WGS) entry which is preliminary data.</text>
</comment>
<feature type="non-terminal residue" evidence="1">
    <location>
        <position position="200"/>
    </location>
</feature>
<sequence>MLNRVHGIKRSVYFFDINVEKGETFYISNDKYSNFSGIEYGTWKLHSLFIIEATCSIELNDNCIANKFLVINGNSTSIYCGNDKMAFEGCNLIIKFVSTFQSRFLCEIKTNDNTQCGKSEKNGKTVNGEITTINKYPNIIGLVTNKTINEISPQLCQNVIENFVKRMNVCRVEAAIYRILCSTYNLHVLYIKLKTCVLFK</sequence>
<keyword evidence="1" id="KW-0378">Hydrolase</keyword>
<evidence type="ECO:0000313" key="2">
    <source>
        <dbReference type="Proteomes" id="UP000667349"/>
    </source>
</evidence>
<reference evidence="1" key="1">
    <citation type="submission" date="2020-02" db="EMBL/GenBank/DDBJ databases">
        <title>Relaxed selection underlies rapid genomic changes in the transitions from sociality to social parasitism in ants.</title>
        <authorList>
            <person name="Bi X."/>
        </authorList>
    </citation>
    <scope>NUCLEOTIDE SEQUENCE</scope>
    <source>
        <strain evidence="1">BGI-DK2013a</strain>
        <tissue evidence="1">Whole body</tissue>
    </source>
</reference>
<dbReference type="GO" id="GO:0008233">
    <property type="term" value="F:peptidase activity"/>
    <property type="evidence" value="ECO:0007669"/>
    <property type="project" value="UniProtKB-KW"/>
</dbReference>
<gene>
    <name evidence="1" type="primary">Sp34_0</name>
    <name evidence="1" type="ORF">G6Z75_0010293</name>
</gene>
<dbReference type="AlphaFoldDB" id="A0A836E5R7"/>
<feature type="non-terminal residue" evidence="1">
    <location>
        <position position="1"/>
    </location>
</feature>
<keyword evidence="1" id="KW-0645">Protease</keyword>
<accession>A0A836E5R7</accession>
<proteinExistence type="predicted"/>
<dbReference type="GO" id="GO:0006508">
    <property type="term" value="P:proteolysis"/>
    <property type="evidence" value="ECO:0007669"/>
    <property type="project" value="UniProtKB-KW"/>
</dbReference>
<evidence type="ECO:0000313" key="1">
    <source>
        <dbReference type="EMBL" id="KAG5312176.1"/>
    </source>
</evidence>
<name>A0A836E5R7_9HYME</name>